<sequence length="380" mass="42136">MLEPELAADMNESVVRPTANTPAIKTTIFIFSDTHGMPLDEYLPSPRADVAIHCGDLTEESKLAEMRTTLGLLKKIDAPLKLVLAGNHDFTLDTPSFKQKIEQARPPLEPALVTKEYGDYGEAEQLFAGAEEHGIHLLREGTHRFVLSNGAGLTVYASPYTQSLGDWGFQYKPDQGHVYDIEKGTDVAITHGPPRGVLDRTNGRERGGSSELFAAVAASRPRVHCFGHIHEGWGAKMVTWRGERSHQPSHLTDIDHGRSEVVETLSKILPGKYNTPEDVALKDAKLVKYREQRHCHTSHCHDDDFPLQAEKQTLFVNAAIKGGDDGLPVQFPWLVTLELPESEATKQKEAMSSIHEFCGKRGTEDSEHKTIPAKRKGLDR</sequence>
<dbReference type="Pfam" id="PF00149">
    <property type="entry name" value="Metallophos"/>
    <property type="match status" value="1"/>
</dbReference>
<evidence type="ECO:0000313" key="3">
    <source>
        <dbReference type="EMBL" id="POS71866.1"/>
    </source>
</evidence>
<evidence type="ECO:0000256" key="1">
    <source>
        <dbReference type="SAM" id="MobiDB-lite"/>
    </source>
</evidence>
<dbReference type="InParanoid" id="A0A2P5HNN3"/>
<dbReference type="PANTHER" id="PTHR12905">
    <property type="entry name" value="METALLOPHOSPHOESTERASE"/>
    <property type="match status" value="1"/>
</dbReference>
<gene>
    <name evidence="3" type="ORF">DHEL01_v209737</name>
</gene>
<name>A0A2P5HNN3_DIAHE</name>
<dbReference type="Gene3D" id="3.60.21.10">
    <property type="match status" value="1"/>
</dbReference>
<dbReference type="InterPro" id="IPR051693">
    <property type="entry name" value="UPF0046_metallophosphoest"/>
</dbReference>
<comment type="caution">
    <text evidence="3">The sequence shown here is derived from an EMBL/GenBank/DDBJ whole genome shotgun (WGS) entry which is preliminary data.</text>
</comment>
<dbReference type="PANTHER" id="PTHR12905:SF0">
    <property type="entry name" value="CALCINEURIN-LIKE PHOSPHOESTERASE DOMAIN-CONTAINING PROTEIN"/>
    <property type="match status" value="1"/>
</dbReference>
<dbReference type="Proteomes" id="UP000094444">
    <property type="component" value="Unassembled WGS sequence"/>
</dbReference>
<accession>A0A2P5HNN3</accession>
<dbReference type="InterPro" id="IPR029052">
    <property type="entry name" value="Metallo-depent_PP-like"/>
</dbReference>
<dbReference type="EMBL" id="MAVT02001148">
    <property type="protein sequence ID" value="POS71866.1"/>
    <property type="molecule type" value="Genomic_DNA"/>
</dbReference>
<organism evidence="3 4">
    <name type="scientific">Diaporthe helianthi</name>
    <dbReference type="NCBI Taxonomy" id="158607"/>
    <lineage>
        <taxon>Eukaryota</taxon>
        <taxon>Fungi</taxon>
        <taxon>Dikarya</taxon>
        <taxon>Ascomycota</taxon>
        <taxon>Pezizomycotina</taxon>
        <taxon>Sordariomycetes</taxon>
        <taxon>Sordariomycetidae</taxon>
        <taxon>Diaporthales</taxon>
        <taxon>Diaporthaceae</taxon>
        <taxon>Diaporthe</taxon>
    </lineage>
</organism>
<protein>
    <submittedName>
        <fullName evidence="3">Ser/Thr protein phosphatase</fullName>
    </submittedName>
</protein>
<evidence type="ECO:0000313" key="4">
    <source>
        <dbReference type="Proteomes" id="UP000094444"/>
    </source>
</evidence>
<dbReference type="CDD" id="cd07379">
    <property type="entry name" value="MPP_239FB"/>
    <property type="match status" value="1"/>
</dbReference>
<reference evidence="3" key="1">
    <citation type="submission" date="2017-09" db="EMBL/GenBank/DDBJ databases">
        <title>Polyketide synthases of a Diaporthe helianthi virulent isolate.</title>
        <authorList>
            <person name="Baroncelli R."/>
        </authorList>
    </citation>
    <scope>NUCLEOTIDE SEQUENCE [LARGE SCALE GENOMIC DNA]</scope>
    <source>
        <strain evidence="3">7/96</strain>
    </source>
</reference>
<feature type="region of interest" description="Disordered" evidence="1">
    <location>
        <begin position="357"/>
        <end position="380"/>
    </location>
</feature>
<feature type="domain" description="Calcineurin-like phosphoesterase" evidence="2">
    <location>
        <begin position="28"/>
        <end position="231"/>
    </location>
</feature>
<dbReference type="InterPro" id="IPR004843">
    <property type="entry name" value="Calcineurin-like_PHP"/>
</dbReference>
<dbReference type="GO" id="GO:0016787">
    <property type="term" value="F:hydrolase activity"/>
    <property type="evidence" value="ECO:0007669"/>
    <property type="project" value="InterPro"/>
</dbReference>
<dbReference type="AlphaFoldDB" id="A0A2P5HNN3"/>
<proteinExistence type="predicted"/>
<evidence type="ECO:0000259" key="2">
    <source>
        <dbReference type="Pfam" id="PF00149"/>
    </source>
</evidence>
<dbReference type="OrthoDB" id="630188at2759"/>
<dbReference type="SUPFAM" id="SSF56300">
    <property type="entry name" value="Metallo-dependent phosphatases"/>
    <property type="match status" value="1"/>
</dbReference>
<keyword evidence="4" id="KW-1185">Reference proteome</keyword>